<protein>
    <submittedName>
        <fullName evidence="2">Unannotated protein</fullName>
    </submittedName>
</protein>
<accession>A0A6J7EW88</accession>
<dbReference type="PANTHER" id="PTHR11895">
    <property type="entry name" value="TRANSAMIDASE"/>
    <property type="match status" value="1"/>
</dbReference>
<organism evidence="2">
    <name type="scientific">freshwater metagenome</name>
    <dbReference type="NCBI Taxonomy" id="449393"/>
    <lineage>
        <taxon>unclassified sequences</taxon>
        <taxon>metagenomes</taxon>
        <taxon>ecological metagenomes</taxon>
    </lineage>
</organism>
<name>A0A6J7EW88_9ZZZZ</name>
<dbReference type="Pfam" id="PF01425">
    <property type="entry name" value="Amidase"/>
    <property type="match status" value="1"/>
</dbReference>
<dbReference type="InterPro" id="IPR020556">
    <property type="entry name" value="Amidase_CS"/>
</dbReference>
<dbReference type="InterPro" id="IPR023631">
    <property type="entry name" value="Amidase_dom"/>
</dbReference>
<dbReference type="AlphaFoldDB" id="A0A6J7EW88"/>
<reference evidence="2" key="1">
    <citation type="submission" date="2020-05" db="EMBL/GenBank/DDBJ databases">
        <authorList>
            <person name="Chiriac C."/>
            <person name="Salcher M."/>
            <person name="Ghai R."/>
            <person name="Kavagutti S V."/>
        </authorList>
    </citation>
    <scope>NUCLEOTIDE SEQUENCE</scope>
</reference>
<feature type="domain" description="Amidase" evidence="1">
    <location>
        <begin position="22"/>
        <end position="434"/>
    </location>
</feature>
<dbReference type="InterPro" id="IPR036928">
    <property type="entry name" value="AS_sf"/>
</dbReference>
<dbReference type="InterPro" id="IPR000120">
    <property type="entry name" value="Amidase"/>
</dbReference>
<proteinExistence type="predicted"/>
<dbReference type="SUPFAM" id="SSF75304">
    <property type="entry name" value="Amidase signature (AS) enzymes"/>
    <property type="match status" value="1"/>
</dbReference>
<sequence>MSNDSLITITQQLRSRQRSAVEVVTDALAAIDASNPPLNAFIAVQREQALTDAAALDARIAAGHPIGPLAGVPLGVKDTEDTIGYRTTFGSRLWEHAPVATTDSVLVMRLKAAGCIVVGKTNTPELAAKGVTDNPLFGATRNPYDLARTSGGSSGGSAAAVATGMVPLATGSDGGGSIRIPAAACGLPGFKPSLGRIPDGGPRPVDWHHLTTRGVITRTVDELITVLDVVVGAEPTDLRSLPTPPIPWSRAVAEAPLALRVAWSPTLGYADVDPGIVAACEAAVQRLADDGVEIVEVPEVFDTDPVGPWITLVANYMKRSVAGHDLEAMDPTVRGYIEMAGFVTVEQMVQAEDECHRLNLRLVELFSRVDLLLTPTLAFDPVSVDGSDVNFVRSTYPFNLTRSPAGTMPVGTSAAGMPIGLQIVGRQHDDVGVLRMMRHLEGA</sequence>
<dbReference type="Gene3D" id="3.90.1300.10">
    <property type="entry name" value="Amidase signature (AS) domain"/>
    <property type="match status" value="1"/>
</dbReference>
<evidence type="ECO:0000259" key="1">
    <source>
        <dbReference type="Pfam" id="PF01425"/>
    </source>
</evidence>
<dbReference type="EMBL" id="CAFBLP010000058">
    <property type="protein sequence ID" value="CAB4885350.1"/>
    <property type="molecule type" value="Genomic_DNA"/>
</dbReference>
<gene>
    <name evidence="2" type="ORF">UFOPK3376_02100</name>
</gene>
<dbReference type="GO" id="GO:0003824">
    <property type="term" value="F:catalytic activity"/>
    <property type="evidence" value="ECO:0007669"/>
    <property type="project" value="InterPro"/>
</dbReference>
<dbReference type="PANTHER" id="PTHR11895:SF7">
    <property type="entry name" value="GLUTAMYL-TRNA(GLN) AMIDOTRANSFERASE SUBUNIT A, MITOCHONDRIAL"/>
    <property type="match status" value="1"/>
</dbReference>
<evidence type="ECO:0000313" key="2">
    <source>
        <dbReference type="EMBL" id="CAB4885350.1"/>
    </source>
</evidence>
<dbReference type="PROSITE" id="PS00571">
    <property type="entry name" value="AMIDASES"/>
    <property type="match status" value="1"/>
</dbReference>